<evidence type="ECO:0000256" key="5">
    <source>
        <dbReference type="ARBA" id="ARBA00022485"/>
    </source>
</evidence>
<dbReference type="PANTHER" id="PTHR30182">
    <property type="entry name" value="L-SERINE DEHYDRATASE"/>
    <property type="match status" value="1"/>
</dbReference>
<dbReference type="OrthoDB" id="9813137at2"/>
<dbReference type="AlphaFoldDB" id="A0A0H4LRF3"/>
<dbReference type="NCBIfam" id="TIGR00719">
    <property type="entry name" value="sda_beta"/>
    <property type="match status" value="1"/>
</dbReference>
<dbReference type="EMBL" id="PUFN01000021">
    <property type="protein sequence ID" value="TDG71385.1"/>
    <property type="molecule type" value="Genomic_DNA"/>
</dbReference>
<evidence type="ECO:0000256" key="9">
    <source>
        <dbReference type="ARBA" id="ARBA00023239"/>
    </source>
</evidence>
<evidence type="ECO:0000256" key="2">
    <source>
        <dbReference type="ARBA" id="ARBA00004742"/>
    </source>
</evidence>
<dbReference type="InterPro" id="IPR005131">
    <property type="entry name" value="Ser_deHydtase_bsu"/>
</dbReference>
<dbReference type="InterPro" id="IPR045865">
    <property type="entry name" value="ACT-like_dom_sf"/>
</dbReference>
<dbReference type="FunFam" id="3.30.1330.90:FF:000004">
    <property type="entry name" value="L-serine dehydratase, iron-sulfur-dependent subunit beta"/>
    <property type="match status" value="1"/>
</dbReference>
<dbReference type="Proteomes" id="UP000295257">
    <property type="component" value="Unassembled WGS sequence"/>
</dbReference>
<dbReference type="STRING" id="1612.ABB44_05455"/>
<reference evidence="13 14" key="1">
    <citation type="journal article" date="2019" name="Appl. Microbiol. Biotechnol.">
        <title>Uncovering carbohydrate metabolism through a genotype-phenotype association study of 56 lactic acid bacteria genomes.</title>
        <authorList>
            <person name="Buron-Moles G."/>
            <person name="Chailyan A."/>
            <person name="Dolejs I."/>
            <person name="Forster J."/>
            <person name="Miks M.H."/>
        </authorList>
    </citation>
    <scope>NUCLEOTIDE SEQUENCE [LARGE SCALE GENOMIC DNA]</scope>
    <source>
        <strain evidence="13 14">ATCC 29644</strain>
    </source>
</reference>
<dbReference type="InterPro" id="IPR029009">
    <property type="entry name" value="ASB_dom_sf"/>
</dbReference>
<accession>A0A0H4LRF3</accession>
<gene>
    <name evidence="13" type="ORF">C5L30_000017</name>
</gene>
<keyword evidence="9 11" id="KW-0456">Lyase</keyword>
<dbReference type="Gene3D" id="3.30.1330.90">
    <property type="entry name" value="D-3-phosphoglycerate dehydrogenase, domain 3"/>
    <property type="match status" value="1"/>
</dbReference>
<evidence type="ECO:0000256" key="10">
    <source>
        <dbReference type="ARBA" id="ARBA00049406"/>
    </source>
</evidence>
<evidence type="ECO:0000313" key="14">
    <source>
        <dbReference type="Proteomes" id="UP000295257"/>
    </source>
</evidence>
<evidence type="ECO:0000256" key="6">
    <source>
        <dbReference type="ARBA" id="ARBA00022723"/>
    </source>
</evidence>
<dbReference type="RefSeq" id="WP_010021103.1">
    <property type="nucleotide sequence ID" value="NZ_BHYW01000026.1"/>
</dbReference>
<keyword evidence="14" id="KW-1185">Reference proteome</keyword>
<dbReference type="PIRSF" id="PIRSF036692">
    <property type="entry name" value="SDH_B"/>
    <property type="match status" value="1"/>
</dbReference>
<evidence type="ECO:0000256" key="4">
    <source>
        <dbReference type="ARBA" id="ARBA00022432"/>
    </source>
</evidence>
<dbReference type="Gene3D" id="3.30.70.260">
    <property type="match status" value="1"/>
</dbReference>
<evidence type="ECO:0000256" key="3">
    <source>
        <dbReference type="ARBA" id="ARBA00008636"/>
    </source>
</evidence>
<dbReference type="SUPFAM" id="SSF55021">
    <property type="entry name" value="ACT-like"/>
    <property type="match status" value="1"/>
</dbReference>
<evidence type="ECO:0000256" key="12">
    <source>
        <dbReference type="RuleBase" id="RU366059"/>
    </source>
</evidence>
<evidence type="ECO:0000256" key="7">
    <source>
        <dbReference type="ARBA" id="ARBA00023004"/>
    </source>
</evidence>
<dbReference type="InterPro" id="IPR051318">
    <property type="entry name" value="Fe-S_L-Ser"/>
</dbReference>
<dbReference type="InterPro" id="IPR002912">
    <property type="entry name" value="ACT_dom"/>
</dbReference>
<evidence type="ECO:0000256" key="1">
    <source>
        <dbReference type="ARBA" id="ARBA00001966"/>
    </source>
</evidence>
<sequence>MKDVRFKSVFDIIGPVMVGPSSSHTAGAARIGKVVHDIFGEKPDKITIDLYESFAKTYRGHGTDVAIVGGLLGMEPDDRRLSDSLKIAYESGIKVAFVPKSDKVAHPNTAKITLVKGDHELSVTGVSIGGGNIQISEINGFKMSLSLGTPTYITVHQDVAGMIAKVTNVFSNFDINIGTMTVTRASKGEKAIMIIEVDERRDREEILDKLKSLPHVDNATYFE</sequence>
<keyword evidence="4 11" id="KW-0312">Gluconeogenesis</keyword>
<protein>
    <recommendedName>
        <fullName evidence="11">L-serine deaminase</fullName>
    </recommendedName>
</protein>
<proteinExistence type="inferred from homology"/>
<dbReference type="CDD" id="cd04903">
    <property type="entry name" value="ACT_LSD"/>
    <property type="match status" value="1"/>
</dbReference>
<dbReference type="GO" id="GO:0046872">
    <property type="term" value="F:metal ion binding"/>
    <property type="evidence" value="ECO:0007669"/>
    <property type="project" value="UniProtKB-UniRule"/>
</dbReference>
<comment type="pathway">
    <text evidence="2 11">Carbohydrate biosynthesis; gluconeogenesis.</text>
</comment>
<keyword evidence="7 11" id="KW-0408">Iron</keyword>
<dbReference type="Pfam" id="PF01842">
    <property type="entry name" value="ACT"/>
    <property type="match status" value="1"/>
</dbReference>
<dbReference type="GO" id="GO:0051539">
    <property type="term" value="F:4 iron, 4 sulfur cluster binding"/>
    <property type="evidence" value="ECO:0007669"/>
    <property type="project" value="UniProtKB-UniRule"/>
</dbReference>
<comment type="similarity">
    <text evidence="3 11 12">Belongs to the iron-sulfur dependent L-serine dehydratase family.</text>
</comment>
<comment type="cofactor">
    <cofactor evidence="1 12">
        <name>[4Fe-4S] cluster</name>
        <dbReference type="ChEBI" id="CHEBI:49883"/>
    </cofactor>
</comment>
<organism evidence="13 14">
    <name type="scientific">Companilactobacillus farciminis</name>
    <dbReference type="NCBI Taxonomy" id="1612"/>
    <lineage>
        <taxon>Bacteria</taxon>
        <taxon>Bacillati</taxon>
        <taxon>Bacillota</taxon>
        <taxon>Bacilli</taxon>
        <taxon>Lactobacillales</taxon>
        <taxon>Lactobacillaceae</taxon>
        <taxon>Companilactobacillus</taxon>
    </lineage>
</organism>
<keyword evidence="8 11" id="KW-0411">Iron-sulfur</keyword>
<dbReference type="InterPro" id="IPR004643">
    <property type="entry name" value="Fe-S_L-Ser_bsu"/>
</dbReference>
<name>A0A0H4LRF3_9LACO</name>
<dbReference type="SUPFAM" id="SSF143548">
    <property type="entry name" value="Serine metabolism enzymes domain"/>
    <property type="match status" value="1"/>
</dbReference>
<dbReference type="UniPathway" id="UPA00138"/>
<comment type="caution">
    <text evidence="13">The sequence shown here is derived from an EMBL/GenBank/DDBJ whole genome shotgun (WGS) entry which is preliminary data.</text>
</comment>
<dbReference type="FunFam" id="3.30.70.260:FF:000008">
    <property type="entry name" value="D-3-phosphoglycerate dehydrogenase, chloroplastic"/>
    <property type="match status" value="1"/>
</dbReference>
<dbReference type="PROSITE" id="PS51671">
    <property type="entry name" value="ACT"/>
    <property type="match status" value="1"/>
</dbReference>
<comment type="catalytic activity">
    <reaction evidence="10 11 12">
        <text>L-serine = pyruvate + NH4(+)</text>
        <dbReference type="Rhea" id="RHEA:19169"/>
        <dbReference type="ChEBI" id="CHEBI:15361"/>
        <dbReference type="ChEBI" id="CHEBI:28938"/>
        <dbReference type="ChEBI" id="CHEBI:33384"/>
        <dbReference type="EC" id="4.3.1.17"/>
    </reaction>
</comment>
<keyword evidence="5 11" id="KW-0004">4Fe-4S</keyword>
<evidence type="ECO:0000313" key="13">
    <source>
        <dbReference type="EMBL" id="TDG71385.1"/>
    </source>
</evidence>
<keyword evidence="6 11" id="KW-0479">Metal-binding</keyword>
<dbReference type="GO" id="GO:0006094">
    <property type="term" value="P:gluconeogenesis"/>
    <property type="evidence" value="ECO:0007669"/>
    <property type="project" value="UniProtKB-UniRule"/>
</dbReference>
<dbReference type="Pfam" id="PF03315">
    <property type="entry name" value="SDH_beta"/>
    <property type="match status" value="1"/>
</dbReference>
<evidence type="ECO:0000256" key="8">
    <source>
        <dbReference type="ARBA" id="ARBA00023014"/>
    </source>
</evidence>
<dbReference type="GO" id="GO:0003941">
    <property type="term" value="F:L-serine ammonia-lyase activity"/>
    <property type="evidence" value="ECO:0007669"/>
    <property type="project" value="UniProtKB-UniRule"/>
</dbReference>
<dbReference type="PANTHER" id="PTHR30182:SF12">
    <property type="entry name" value="L-SERINE DEHYDRATASE, BETA CHAIN-RELATED"/>
    <property type="match status" value="1"/>
</dbReference>
<evidence type="ECO:0000256" key="11">
    <source>
        <dbReference type="PIRNR" id="PIRNR036692"/>
    </source>
</evidence>